<proteinExistence type="predicted"/>
<feature type="compositionally biased region" description="Acidic residues" evidence="12">
    <location>
        <begin position="201"/>
        <end position="218"/>
    </location>
</feature>
<feature type="compositionally biased region" description="Low complexity" evidence="12">
    <location>
        <begin position="233"/>
        <end position="248"/>
    </location>
</feature>
<feature type="compositionally biased region" description="Polar residues" evidence="12">
    <location>
        <begin position="100"/>
        <end position="110"/>
    </location>
</feature>
<keyword evidence="17" id="KW-1185">Reference proteome</keyword>
<organism evidence="16 17">
    <name type="scientific">Macrostomum lignano</name>
    <dbReference type="NCBI Taxonomy" id="282301"/>
    <lineage>
        <taxon>Eukaryota</taxon>
        <taxon>Metazoa</taxon>
        <taxon>Spiralia</taxon>
        <taxon>Lophotrochozoa</taxon>
        <taxon>Platyhelminthes</taxon>
        <taxon>Rhabditophora</taxon>
        <taxon>Macrostomorpha</taxon>
        <taxon>Macrostomida</taxon>
        <taxon>Macrostomidae</taxon>
        <taxon>Macrostomum</taxon>
    </lineage>
</organism>
<dbReference type="STRING" id="282301.A0A267H0L5"/>
<evidence type="ECO:0000256" key="13">
    <source>
        <dbReference type="SAM" id="SignalP"/>
    </source>
</evidence>
<dbReference type="InterPro" id="IPR011047">
    <property type="entry name" value="Quinoprotein_ADH-like_sf"/>
</dbReference>
<dbReference type="GO" id="GO:1990604">
    <property type="term" value="C:IRE1-TRAF2-ASK1 complex"/>
    <property type="evidence" value="ECO:0007669"/>
    <property type="project" value="TreeGrafter"/>
</dbReference>
<dbReference type="GO" id="GO:0070059">
    <property type="term" value="P:intrinsic apoptotic signaling pathway in response to endoplasmic reticulum stress"/>
    <property type="evidence" value="ECO:0007669"/>
    <property type="project" value="TreeGrafter"/>
</dbReference>
<keyword evidence="10" id="KW-1133">Transmembrane helix</keyword>
<name>A0A267H0L5_9PLAT</name>
<dbReference type="SUPFAM" id="SSF56112">
    <property type="entry name" value="Protein kinase-like (PK-like)"/>
    <property type="match status" value="1"/>
</dbReference>
<dbReference type="InterPro" id="IPR018391">
    <property type="entry name" value="PQQ_b-propeller_rpt"/>
</dbReference>
<feature type="compositionally biased region" description="Basic and acidic residues" evidence="12">
    <location>
        <begin position="153"/>
        <end position="172"/>
    </location>
</feature>
<feature type="domain" description="Protein kinase" evidence="14">
    <location>
        <begin position="811"/>
        <end position="1068"/>
    </location>
</feature>
<feature type="compositionally biased region" description="Basic and acidic residues" evidence="12">
    <location>
        <begin position="130"/>
        <end position="139"/>
    </location>
</feature>
<feature type="region of interest" description="Disordered" evidence="12">
    <location>
        <begin position="1279"/>
        <end position="1299"/>
    </location>
</feature>
<evidence type="ECO:0000259" key="15">
    <source>
        <dbReference type="PROSITE" id="PS51392"/>
    </source>
</evidence>
<evidence type="ECO:0000256" key="11">
    <source>
        <dbReference type="ARBA" id="ARBA00023136"/>
    </source>
</evidence>
<dbReference type="PROSITE" id="PS51392">
    <property type="entry name" value="KEN"/>
    <property type="match status" value="1"/>
</dbReference>
<keyword evidence="3" id="KW-0723">Serine/threonine-protein kinase</keyword>
<evidence type="ECO:0000313" key="16">
    <source>
        <dbReference type="EMBL" id="PAA91818.1"/>
    </source>
</evidence>
<feature type="region of interest" description="Disordered" evidence="12">
    <location>
        <begin position="756"/>
        <end position="777"/>
    </location>
</feature>
<dbReference type="EMBL" id="NIVC01000073">
    <property type="protein sequence ID" value="PAA91818.1"/>
    <property type="molecule type" value="Genomic_DNA"/>
</dbReference>
<feature type="compositionally biased region" description="Low complexity" evidence="12">
    <location>
        <begin position="1409"/>
        <end position="1434"/>
    </location>
</feature>
<evidence type="ECO:0000256" key="9">
    <source>
        <dbReference type="ARBA" id="ARBA00022840"/>
    </source>
</evidence>
<keyword evidence="8" id="KW-0418">Kinase</keyword>
<gene>
    <name evidence="16" type="ORF">BOX15_Mlig030286g1</name>
</gene>
<comment type="subcellular location">
    <subcellularLocation>
        <location evidence="1">Membrane</location>
        <topology evidence="1">Single-pass membrane protein</topology>
    </subcellularLocation>
</comment>
<feature type="region of interest" description="Disordered" evidence="12">
    <location>
        <begin position="1387"/>
        <end position="1477"/>
    </location>
</feature>
<dbReference type="SMART" id="SM00580">
    <property type="entry name" value="PUG"/>
    <property type="match status" value="1"/>
</dbReference>
<dbReference type="SMART" id="SM00220">
    <property type="entry name" value="S_TKc"/>
    <property type="match status" value="1"/>
</dbReference>
<dbReference type="PANTHER" id="PTHR13954">
    <property type="entry name" value="IRE1-RELATED"/>
    <property type="match status" value="1"/>
</dbReference>
<dbReference type="InterPro" id="IPR045133">
    <property type="entry name" value="IRE1/2-like"/>
</dbReference>
<sequence>MLIRWACISIILLCLCFISMSALDKRVLVGAELDAAVYLADGGSGGGGGGGGEFIDDHDDSGSSGSDRGRGASNMEAASNDDPEHTGDSRHDEEDYPNHMTANNSSSRFSQQDADLDHRHRRDQRIDDEDSRRDRRDRIDEEDAELTSRRGRRYDDDERRNDYSRDEDLLDRHRSRRNKKIEDNEDDNQSRNSVRKRESPDLDLNEIDSDSFGDGEFGDSEKPAPVKAASTRPTTKSTSGASSPSAPAVQTDSTAESTKRSLLTIGKRIVAGDSESSKTPSTTSTPSAETASVDDGWQKQQQHQHADILAELFPNSTPAPTHNNDLIFVSTIDGYFYAVEKYTGIIKWKIKEDPVVQVAFSDKSFLLPDPTNGNLYVVGSSDSDVAIKKLPYSIPELVSISPTRSSDGTFCTGFKRDFWLSVDSRSGMKTDVFSSDRGSQKCPNKANEFSTLPEDTAATGGTGGGGGSGGARYDQAGHSILIGRSQHTLVVYDRLSGAMIWNVTYNDYSAHSITEPDQERLNSGDPAELKYLTSSQSAYLAVVSAGQLLWSLNETKLSSPIVAIYSVASSQVAGDHHRSLVRQLYSPFGDEALRILVDSLRTQRQFPANIGRDSFQPSLFIGASGQHWYALSTYTLSTAKLKPPCRARTPLLEGPIESNPNSLPAIRDLTAAEIAGLYSPPELSKKSRLPIDKRLSDRSSPHGVIELSQGGTATVAAPLQQDLKLIAISVLATLLAVLVPFIVWQWHRTIQALNDSQRGSGSADAGPAGSGGGTNHSDSTLERLGRAAVYAAGASIGALPSGWRQIGNISYDPRYVLGRGCEGTLVYKGRFDDREVAVKRMLPDCFSVADKEVQLLRLSDQHLNVVRYYCTEQDAHFRYIALELCDATVVDYAKEANPADRFGLEPSSVLHQALQGLHHLHNLDIVHRDVKPTNLLLCKNAGTGVYRTVISDFGLCKRLSPGRVSFSKRSGLTGTEGWIAPEMFESESSSATCAVDVFSVGCVCYYVLSRGKHPFGDALNRQRNILDGNYSLSALRLDHLANDMIMKMIEHRPLDRLSIDGALKHPFFWSVDEQMHFLTEASDRTDKLPMDDPLMERMESCAPTVCGTDWSDRLDIQVYDNLVTFRGYRTHRLVDLLRAIRNKRNHFRELSPSVQLLLGRSTEEYVHYFTSRYPQLLTYLYNVLVAVKLEHSFERYYSSLDPDYFPKYYRAHMKQAYIKDSKALGTSLSSNQIVQNTAQQQQPNDFSPKPSRRLIARRGRSSGGSDNVDVSRHASDSELVAGNVGPCGSGSPSLFRSPPMQRLQRKAELLKQQTTELETYAVAVGAVEPPGLSRSQENLLAVRQLSANWNRSAALIDSDADPSVIFSADSYSLFRIDSYPHGTQLPDNYCTQTAQTDDNNLDATHHQNEQQAEQQTEQTQQQHQQQDQPEALLLKTKKKTRRGKKAKKSSASNASASVNSMIGADGDQDEPDVLLDF</sequence>
<dbReference type="FunFam" id="3.30.200.20:FF:000077">
    <property type="entry name" value="Putative Serine/threonine-protein kinase/endoribonuclease IRE1"/>
    <property type="match status" value="1"/>
</dbReference>
<dbReference type="InterPro" id="IPR010513">
    <property type="entry name" value="KEN_dom"/>
</dbReference>
<accession>A0A267H0L5</accession>
<keyword evidence="5" id="KW-0812">Transmembrane</keyword>
<protein>
    <recommendedName>
        <fullName evidence="2">non-specific serine/threonine protein kinase</fullName>
        <ecNumber evidence="2">2.7.11.1</ecNumber>
    </recommendedName>
</protein>
<evidence type="ECO:0000313" key="17">
    <source>
        <dbReference type="Proteomes" id="UP000215902"/>
    </source>
</evidence>
<dbReference type="InterPro" id="IPR011009">
    <property type="entry name" value="Kinase-like_dom_sf"/>
</dbReference>
<evidence type="ECO:0000256" key="5">
    <source>
        <dbReference type="ARBA" id="ARBA00022692"/>
    </source>
</evidence>
<keyword evidence="4" id="KW-0808">Transferase</keyword>
<feature type="compositionally biased region" description="Basic and acidic residues" evidence="12">
    <location>
        <begin position="82"/>
        <end position="97"/>
    </location>
</feature>
<dbReference type="PROSITE" id="PS00108">
    <property type="entry name" value="PROTEIN_KINASE_ST"/>
    <property type="match status" value="1"/>
</dbReference>
<keyword evidence="7" id="KW-0547">Nucleotide-binding</keyword>
<evidence type="ECO:0000256" key="4">
    <source>
        <dbReference type="ARBA" id="ARBA00022679"/>
    </source>
</evidence>
<dbReference type="InterPro" id="IPR000719">
    <property type="entry name" value="Prot_kinase_dom"/>
</dbReference>
<dbReference type="Gene3D" id="1.10.510.10">
    <property type="entry name" value="Transferase(Phosphotransferase) domain 1"/>
    <property type="match status" value="1"/>
</dbReference>
<keyword evidence="6 13" id="KW-0732">Signal</keyword>
<dbReference type="GO" id="GO:0051082">
    <property type="term" value="F:unfolded protein binding"/>
    <property type="evidence" value="ECO:0007669"/>
    <property type="project" value="TreeGrafter"/>
</dbReference>
<evidence type="ECO:0000256" key="3">
    <source>
        <dbReference type="ARBA" id="ARBA00022527"/>
    </source>
</evidence>
<evidence type="ECO:0000256" key="7">
    <source>
        <dbReference type="ARBA" id="ARBA00022741"/>
    </source>
</evidence>
<dbReference type="Gene3D" id="1.20.1440.180">
    <property type="entry name" value="KEN domain"/>
    <property type="match status" value="1"/>
</dbReference>
<dbReference type="GO" id="GO:0005524">
    <property type="term" value="F:ATP binding"/>
    <property type="evidence" value="ECO:0007669"/>
    <property type="project" value="UniProtKB-KW"/>
</dbReference>
<feature type="domain" description="KEN" evidence="15">
    <location>
        <begin position="1071"/>
        <end position="1199"/>
    </location>
</feature>
<dbReference type="Pfam" id="PF00069">
    <property type="entry name" value="Pkinase"/>
    <property type="match status" value="1"/>
</dbReference>
<evidence type="ECO:0000256" key="8">
    <source>
        <dbReference type="ARBA" id="ARBA00022777"/>
    </source>
</evidence>
<feature type="signal peptide" evidence="13">
    <location>
        <begin position="1"/>
        <end position="22"/>
    </location>
</feature>
<reference evidence="16 17" key="1">
    <citation type="submission" date="2017-06" db="EMBL/GenBank/DDBJ databases">
        <title>A platform for efficient transgenesis in Macrostomum lignano, a flatworm model organism for stem cell research.</title>
        <authorList>
            <person name="Berezikov E."/>
        </authorList>
    </citation>
    <scope>NUCLEOTIDE SEQUENCE [LARGE SCALE GENOMIC DNA]</scope>
    <source>
        <strain evidence="16">DV1</strain>
        <tissue evidence="16">Whole organism</tissue>
    </source>
</reference>
<evidence type="ECO:0000256" key="1">
    <source>
        <dbReference type="ARBA" id="ARBA00004167"/>
    </source>
</evidence>
<keyword evidence="9" id="KW-0067">ATP-binding</keyword>
<dbReference type="OrthoDB" id="63989at2759"/>
<feature type="chain" id="PRO_5012334239" description="non-specific serine/threonine protein kinase" evidence="13">
    <location>
        <begin position="23"/>
        <end position="1477"/>
    </location>
</feature>
<dbReference type="SMART" id="SM00564">
    <property type="entry name" value="PQQ"/>
    <property type="match status" value="3"/>
</dbReference>
<evidence type="ECO:0000256" key="6">
    <source>
        <dbReference type="ARBA" id="ARBA00022729"/>
    </source>
</evidence>
<dbReference type="PANTHER" id="PTHR13954:SF6">
    <property type="entry name" value="NON-SPECIFIC SERINE_THREONINE PROTEIN KINASE"/>
    <property type="match status" value="1"/>
</dbReference>
<feature type="compositionally biased region" description="Basic residues" evidence="12">
    <location>
        <begin position="1435"/>
        <end position="1448"/>
    </location>
</feature>
<keyword evidence="11" id="KW-0472">Membrane</keyword>
<feature type="compositionally biased region" description="Low complexity" evidence="12">
    <location>
        <begin position="277"/>
        <end position="291"/>
    </location>
</feature>
<dbReference type="GO" id="GO:0004521">
    <property type="term" value="F:RNA endonuclease activity"/>
    <property type="evidence" value="ECO:0007669"/>
    <property type="project" value="InterPro"/>
</dbReference>
<dbReference type="InterPro" id="IPR008271">
    <property type="entry name" value="Ser/Thr_kinase_AS"/>
</dbReference>
<feature type="compositionally biased region" description="Acidic residues" evidence="12">
    <location>
        <begin position="1466"/>
        <end position="1477"/>
    </location>
</feature>
<evidence type="ECO:0000256" key="12">
    <source>
        <dbReference type="SAM" id="MobiDB-lite"/>
    </source>
</evidence>
<dbReference type="GO" id="GO:0036498">
    <property type="term" value="P:IRE1-mediated unfolded protein response"/>
    <property type="evidence" value="ECO:0007669"/>
    <property type="project" value="TreeGrafter"/>
</dbReference>
<dbReference type="GO" id="GO:0004674">
    <property type="term" value="F:protein serine/threonine kinase activity"/>
    <property type="evidence" value="ECO:0007669"/>
    <property type="project" value="UniProtKB-KW"/>
</dbReference>
<feature type="region of interest" description="Disordered" evidence="12">
    <location>
        <begin position="432"/>
        <end position="468"/>
    </location>
</feature>
<dbReference type="GO" id="GO:0006397">
    <property type="term" value="P:mRNA processing"/>
    <property type="evidence" value="ECO:0007669"/>
    <property type="project" value="InterPro"/>
</dbReference>
<evidence type="ECO:0000259" key="14">
    <source>
        <dbReference type="PROSITE" id="PS50011"/>
    </source>
</evidence>
<evidence type="ECO:0000256" key="2">
    <source>
        <dbReference type="ARBA" id="ARBA00012513"/>
    </source>
</evidence>
<evidence type="ECO:0000256" key="10">
    <source>
        <dbReference type="ARBA" id="ARBA00022989"/>
    </source>
</evidence>
<dbReference type="EC" id="2.7.11.1" evidence="2"/>
<dbReference type="SUPFAM" id="SSF50998">
    <property type="entry name" value="Quinoprotein alcohol dehydrogenase-like"/>
    <property type="match status" value="1"/>
</dbReference>
<dbReference type="Proteomes" id="UP000215902">
    <property type="component" value="Unassembled WGS sequence"/>
</dbReference>
<feature type="region of interest" description="Disordered" evidence="12">
    <location>
        <begin position="49"/>
        <end position="304"/>
    </location>
</feature>
<comment type="caution">
    <text evidence="16">The sequence shown here is derived from an EMBL/GenBank/DDBJ whole genome shotgun (WGS) entry which is preliminary data.</text>
</comment>
<dbReference type="Gene3D" id="3.30.200.20">
    <property type="entry name" value="Phosphorylase Kinase, domain 1"/>
    <property type="match status" value="1"/>
</dbReference>
<dbReference type="PROSITE" id="PS50011">
    <property type="entry name" value="PROTEIN_KINASE_DOM"/>
    <property type="match status" value="1"/>
</dbReference>
<dbReference type="InterPro" id="IPR038357">
    <property type="entry name" value="KEN_sf"/>
</dbReference>
<dbReference type="Pfam" id="PF06479">
    <property type="entry name" value="Ribonuc_2-5A"/>
    <property type="match status" value="1"/>
</dbReference>
<feature type="compositionally biased region" description="Polar residues" evidence="12">
    <location>
        <begin position="1387"/>
        <end position="1402"/>
    </location>
</feature>